<keyword evidence="8" id="KW-1185">Reference proteome</keyword>
<protein>
    <submittedName>
        <fullName evidence="7">GMC family oxidoreductase</fullName>
    </submittedName>
</protein>
<dbReference type="EMBL" id="VHQG01000004">
    <property type="protein sequence ID" value="TPW74825.1"/>
    <property type="molecule type" value="Genomic_DNA"/>
</dbReference>
<sequence length="545" mass="59400">MAASNLTAPAVRGERADVVIVGAGPAGAVAAKRYAEAGFRVVCLEQGTWPDYSTSHVADEYLELSAGKPWNPLPKVRQAPADYPIDTSESDVDPLIWNGVGGSAVMYAGIWMRLMPSDFRVRTLDGVADDWPFSYEDLAPYYDRIEADFGVSGYPGDTAFPDITSYPMRPGPMNRAGRMMAAAHDRLGWHWWPGSNAIATEDYRNQGACVQRGACMWGCPNHSKGSPDVTHWPDALKLGVQLITGATVSRVEVDARGRATGVVYLKDGVERRQEADVVVLAANGVGTPRLLQMSADKRNPNGLANSSGLVGKRLMMHPFATVVGVFDEKFDPWKSVWGQPIYSLEFYETDRRRGFVRGAKWNVTPTGGPQAMTAAFPWGGKPIWGDDFHRTVADRLGHSVAWGIVAEDLPEEHNRIELDPSRTDNVGLPAAKMIYTTSQNTKDLLAFNVERAQESLIEAGAKETIVAPMIRETGWHILGTATMGVDPSASVVDEWGRSHDIPNLIIVDGSTWPTSSGMNPTPTIAAFALRATEHAIAERRQQEVA</sequence>
<dbReference type="InterPro" id="IPR007867">
    <property type="entry name" value="GMC_OxRtase_C"/>
</dbReference>
<evidence type="ECO:0000313" key="7">
    <source>
        <dbReference type="EMBL" id="TPW74825.1"/>
    </source>
</evidence>
<dbReference type="OrthoDB" id="9798604at2"/>
<evidence type="ECO:0000259" key="6">
    <source>
        <dbReference type="Pfam" id="PF05199"/>
    </source>
</evidence>
<keyword evidence="4" id="KW-0560">Oxidoreductase</keyword>
<evidence type="ECO:0000259" key="5">
    <source>
        <dbReference type="Pfam" id="PF00732"/>
    </source>
</evidence>
<dbReference type="SUPFAM" id="SSF51905">
    <property type="entry name" value="FAD/NAD(P)-binding domain"/>
    <property type="match status" value="1"/>
</dbReference>
<feature type="domain" description="Glucose-methanol-choline oxidoreductase N-terminal" evidence="5">
    <location>
        <begin position="18"/>
        <end position="318"/>
    </location>
</feature>
<accession>A0A506XYG4</accession>
<gene>
    <name evidence="7" type="ORF">FJ657_14740</name>
</gene>
<comment type="caution">
    <text evidence="7">The sequence shown here is derived from an EMBL/GenBank/DDBJ whole genome shotgun (WGS) entry which is preliminary data.</text>
</comment>
<dbReference type="PANTHER" id="PTHR46056">
    <property type="entry name" value="LONG-CHAIN-ALCOHOL OXIDASE"/>
    <property type="match status" value="1"/>
</dbReference>
<name>A0A506XYG4_9MICO</name>
<evidence type="ECO:0000256" key="3">
    <source>
        <dbReference type="ARBA" id="ARBA00022827"/>
    </source>
</evidence>
<dbReference type="AlphaFoldDB" id="A0A506XYG4"/>
<comment type="similarity">
    <text evidence="1">Belongs to the GMC oxidoreductase family.</text>
</comment>
<organism evidence="7 8">
    <name type="scientific">Schumannella soli</name>
    <dbReference type="NCBI Taxonomy" id="2590779"/>
    <lineage>
        <taxon>Bacteria</taxon>
        <taxon>Bacillati</taxon>
        <taxon>Actinomycetota</taxon>
        <taxon>Actinomycetes</taxon>
        <taxon>Micrococcales</taxon>
        <taxon>Microbacteriaceae</taxon>
        <taxon>Schumannella</taxon>
    </lineage>
</organism>
<evidence type="ECO:0000256" key="2">
    <source>
        <dbReference type="ARBA" id="ARBA00022630"/>
    </source>
</evidence>
<feature type="domain" description="Glucose-methanol-choline oxidoreductase C-terminal" evidence="6">
    <location>
        <begin position="410"/>
        <end position="528"/>
    </location>
</feature>
<evidence type="ECO:0000256" key="1">
    <source>
        <dbReference type="ARBA" id="ARBA00010790"/>
    </source>
</evidence>
<reference evidence="7 8" key="1">
    <citation type="submission" date="2019-06" db="EMBL/GenBank/DDBJ databases">
        <authorList>
            <person name="Li F."/>
        </authorList>
    </citation>
    <scope>NUCLEOTIDE SEQUENCE [LARGE SCALE GENOMIC DNA]</scope>
    <source>
        <strain evidence="7 8">10F1D-1</strain>
    </source>
</reference>
<evidence type="ECO:0000256" key="4">
    <source>
        <dbReference type="ARBA" id="ARBA00023002"/>
    </source>
</evidence>
<keyword evidence="2" id="KW-0285">Flavoprotein</keyword>
<dbReference type="Gene3D" id="3.50.50.60">
    <property type="entry name" value="FAD/NAD(P)-binding domain"/>
    <property type="match status" value="2"/>
</dbReference>
<dbReference type="GO" id="GO:0050660">
    <property type="term" value="F:flavin adenine dinucleotide binding"/>
    <property type="evidence" value="ECO:0007669"/>
    <property type="project" value="InterPro"/>
</dbReference>
<dbReference type="Proteomes" id="UP000316252">
    <property type="component" value="Unassembled WGS sequence"/>
</dbReference>
<dbReference type="GO" id="GO:0016614">
    <property type="term" value="F:oxidoreductase activity, acting on CH-OH group of donors"/>
    <property type="evidence" value="ECO:0007669"/>
    <property type="project" value="InterPro"/>
</dbReference>
<dbReference type="InterPro" id="IPR036188">
    <property type="entry name" value="FAD/NAD-bd_sf"/>
</dbReference>
<evidence type="ECO:0000313" key="8">
    <source>
        <dbReference type="Proteomes" id="UP000316252"/>
    </source>
</evidence>
<dbReference type="PANTHER" id="PTHR46056:SF12">
    <property type="entry name" value="LONG-CHAIN-ALCOHOL OXIDASE"/>
    <property type="match status" value="1"/>
</dbReference>
<dbReference type="SUPFAM" id="SSF54373">
    <property type="entry name" value="FAD-linked reductases, C-terminal domain"/>
    <property type="match status" value="1"/>
</dbReference>
<dbReference type="RefSeq" id="WP_141164456.1">
    <property type="nucleotide sequence ID" value="NZ_VHQG01000004.1"/>
</dbReference>
<keyword evidence="3" id="KW-0274">FAD</keyword>
<proteinExistence type="inferred from homology"/>
<dbReference type="InterPro" id="IPR000172">
    <property type="entry name" value="GMC_OxRdtase_N"/>
</dbReference>
<dbReference type="Pfam" id="PF05199">
    <property type="entry name" value="GMC_oxred_C"/>
    <property type="match status" value="1"/>
</dbReference>
<dbReference type="Pfam" id="PF00732">
    <property type="entry name" value="GMC_oxred_N"/>
    <property type="match status" value="1"/>
</dbReference>